<name>A0A1H1NZ50_BRESA</name>
<organism evidence="2 3">
    <name type="scientific">Brevibacterium sandarakinum</name>
    <dbReference type="NCBI Taxonomy" id="629680"/>
    <lineage>
        <taxon>Bacteria</taxon>
        <taxon>Bacillati</taxon>
        <taxon>Actinomycetota</taxon>
        <taxon>Actinomycetes</taxon>
        <taxon>Micrococcales</taxon>
        <taxon>Brevibacteriaceae</taxon>
        <taxon>Brevibacterium</taxon>
    </lineage>
</organism>
<keyword evidence="3" id="KW-1185">Reference proteome</keyword>
<dbReference type="Proteomes" id="UP000199700">
    <property type="component" value="Chromosome"/>
</dbReference>
<dbReference type="PANTHER" id="PTHR43745:SF2">
    <property type="entry name" value="NITROREDUCTASE MJ1384-RELATED"/>
    <property type="match status" value="1"/>
</dbReference>
<evidence type="ECO:0000313" key="2">
    <source>
        <dbReference type="EMBL" id="SDS04248.1"/>
    </source>
</evidence>
<sequence>MEEDLSRDSDCDPVNGKHDNELRIVLNPPQDDRPFAKLLRHRGSTKSYRPAHIDLETLSRLLGAAIGCASTDQRPYGSAHARYGIVVTVIAAAVDGLAPAASRYLPVEHALVQREEGDHRALLARGSLDADWLTTCPAMLLLSADLAAANDSFATQEAGRGERYCWFEAGLIAQNVYLWAAENALGTVFLGGLDSVKIQAAARLVPPSHTILGIHPLGHPAEGATSEF</sequence>
<gene>
    <name evidence="2" type="ORF">SAMN04489751_1091</name>
</gene>
<dbReference type="STRING" id="629680.SAMN04489751_1091"/>
<dbReference type="InterPro" id="IPR052544">
    <property type="entry name" value="Bacteriocin_Proc_Enz"/>
</dbReference>
<evidence type="ECO:0000259" key="1">
    <source>
        <dbReference type="Pfam" id="PF00881"/>
    </source>
</evidence>
<dbReference type="AlphaFoldDB" id="A0A1H1NZ50"/>
<reference evidence="2" key="1">
    <citation type="submission" date="2016-10" db="EMBL/GenBank/DDBJ databases">
        <authorList>
            <person name="Varghese N."/>
            <person name="Submissions S."/>
        </authorList>
    </citation>
    <scope>NUCLEOTIDE SEQUENCE [LARGE SCALE GENOMIC DNA]</scope>
    <source>
        <strain evidence="2">DSM 22082</strain>
    </source>
</reference>
<dbReference type="SUPFAM" id="SSF55469">
    <property type="entry name" value="FMN-dependent nitroreductase-like"/>
    <property type="match status" value="1"/>
</dbReference>
<dbReference type="Pfam" id="PF00881">
    <property type="entry name" value="Nitroreductase"/>
    <property type="match status" value="1"/>
</dbReference>
<dbReference type="CDD" id="cd02142">
    <property type="entry name" value="McbC_SagB-like_oxidoreductase"/>
    <property type="match status" value="1"/>
</dbReference>
<dbReference type="InterPro" id="IPR029479">
    <property type="entry name" value="Nitroreductase"/>
</dbReference>
<dbReference type="InterPro" id="IPR000415">
    <property type="entry name" value="Nitroreductase-like"/>
</dbReference>
<feature type="domain" description="Nitroreductase" evidence="1">
    <location>
        <begin position="39"/>
        <end position="219"/>
    </location>
</feature>
<accession>A0A1H1NZ50</accession>
<dbReference type="PANTHER" id="PTHR43745">
    <property type="entry name" value="NITROREDUCTASE MJ1384-RELATED"/>
    <property type="match status" value="1"/>
</dbReference>
<dbReference type="GO" id="GO:0016491">
    <property type="term" value="F:oxidoreductase activity"/>
    <property type="evidence" value="ECO:0007669"/>
    <property type="project" value="InterPro"/>
</dbReference>
<dbReference type="Gene3D" id="3.40.109.10">
    <property type="entry name" value="NADH Oxidase"/>
    <property type="match status" value="1"/>
</dbReference>
<evidence type="ECO:0000313" key="3">
    <source>
        <dbReference type="Proteomes" id="UP000199700"/>
    </source>
</evidence>
<protein>
    <submittedName>
        <fullName evidence="2">Nitroreductase</fullName>
    </submittedName>
</protein>
<dbReference type="EMBL" id="LT629739">
    <property type="protein sequence ID" value="SDS04248.1"/>
    <property type="molecule type" value="Genomic_DNA"/>
</dbReference>
<proteinExistence type="predicted"/>